<feature type="transmembrane region" description="Helical" evidence="1">
    <location>
        <begin position="35"/>
        <end position="56"/>
    </location>
</feature>
<evidence type="ECO:0000313" key="3">
    <source>
        <dbReference type="Proteomes" id="UP000717752"/>
    </source>
</evidence>
<reference evidence="2 3" key="1">
    <citation type="journal article" date="2021" name="MBio">
        <title>Poor Competitiveness of Bradyrhizobium in Pigeon Pea Root Colonization in Indian Soils.</title>
        <authorList>
            <person name="Chalasani D."/>
            <person name="Basu A."/>
            <person name="Pullabhotla S.V.S.R.N."/>
            <person name="Jorrin B."/>
            <person name="Neal A.L."/>
            <person name="Poole P.S."/>
            <person name="Podile A.R."/>
            <person name="Tkacz A."/>
        </authorList>
    </citation>
    <scope>NUCLEOTIDE SEQUENCE [LARGE SCALE GENOMIC DNA]</scope>
    <source>
        <strain evidence="2 3">HU56</strain>
    </source>
</reference>
<accession>A0ABS7H3S9</accession>
<dbReference type="Proteomes" id="UP000717752">
    <property type="component" value="Unassembled WGS sequence"/>
</dbReference>
<evidence type="ECO:0000313" key="2">
    <source>
        <dbReference type="EMBL" id="MBW9056566.1"/>
    </source>
</evidence>
<dbReference type="RefSeq" id="WP_220337961.1">
    <property type="nucleotide sequence ID" value="NZ_JAEUAK010000018.1"/>
</dbReference>
<organism evidence="2 3">
    <name type="scientific">Rhizobium mesosinicum</name>
    <dbReference type="NCBI Taxonomy" id="335017"/>
    <lineage>
        <taxon>Bacteria</taxon>
        <taxon>Pseudomonadati</taxon>
        <taxon>Pseudomonadota</taxon>
        <taxon>Alphaproteobacteria</taxon>
        <taxon>Hyphomicrobiales</taxon>
        <taxon>Rhizobiaceae</taxon>
        <taxon>Rhizobium/Agrobacterium group</taxon>
        <taxon>Rhizobium</taxon>
    </lineage>
</organism>
<proteinExistence type="predicted"/>
<dbReference type="EMBL" id="JAEUAK010000018">
    <property type="protein sequence ID" value="MBW9056566.1"/>
    <property type="molecule type" value="Genomic_DNA"/>
</dbReference>
<keyword evidence="1" id="KW-0472">Membrane</keyword>
<keyword evidence="1" id="KW-0812">Transmembrane</keyword>
<gene>
    <name evidence="2" type="ORF">JNB85_29570</name>
</gene>
<comment type="caution">
    <text evidence="2">The sequence shown here is derived from an EMBL/GenBank/DDBJ whole genome shotgun (WGS) entry which is preliminary data.</text>
</comment>
<name>A0ABS7H3S9_9HYPH</name>
<sequence>MAIRSFPLEIQLLAQDWKSSLSCRFNRQLPVFLSVFLYVFFVIFVLSAAMEVVMFTNRSNYLPDKKQRQLAIFRR</sequence>
<keyword evidence="3" id="KW-1185">Reference proteome</keyword>
<keyword evidence="1" id="KW-1133">Transmembrane helix</keyword>
<protein>
    <submittedName>
        <fullName evidence="2">Uncharacterized protein</fullName>
    </submittedName>
</protein>
<evidence type="ECO:0000256" key="1">
    <source>
        <dbReference type="SAM" id="Phobius"/>
    </source>
</evidence>